<reference evidence="1" key="1">
    <citation type="submission" date="2020-01" db="EMBL/GenBank/DDBJ databases">
        <title>Identification and distribution of gene clusters putatively required for synthesis of sphingolipid metabolism inhibitors in phylogenetically diverse species of the filamentous fungus Fusarium.</title>
        <authorList>
            <person name="Kim H.-S."/>
            <person name="Busman M."/>
            <person name="Brown D.W."/>
            <person name="Divon H."/>
            <person name="Uhlig S."/>
            <person name="Proctor R.H."/>
        </authorList>
    </citation>
    <scope>NUCLEOTIDE SEQUENCE</scope>
    <source>
        <strain evidence="1">NRRL 53441</strain>
    </source>
</reference>
<sequence>MSTEPPSQLRTGLQPVQLKYVPLSAPVSVSDSSTVTMTAPEGMHLPCRRCLLDATPGEVLHLIAYDPFPIDSVTPYRGNGPIFVHAHDCTPFSGATLPATQLKRLQSVRAYDENHMMVAAETVNGSEFEKVVGEMLADKKSSYVNVHNAKPGCFAVRVERA</sequence>
<dbReference type="Proteomes" id="UP000605986">
    <property type="component" value="Unassembled WGS sequence"/>
</dbReference>
<name>A0A8H4K9K2_9HYPO</name>
<proteinExistence type="predicted"/>
<dbReference type="InterPro" id="IPR009593">
    <property type="entry name" value="DUF1203"/>
</dbReference>
<evidence type="ECO:0000313" key="2">
    <source>
        <dbReference type="Proteomes" id="UP000605986"/>
    </source>
</evidence>
<comment type="caution">
    <text evidence="1">The sequence shown here is derived from an EMBL/GenBank/DDBJ whole genome shotgun (WGS) entry which is preliminary data.</text>
</comment>
<dbReference type="Pfam" id="PF06718">
    <property type="entry name" value="DUF1203"/>
    <property type="match status" value="1"/>
</dbReference>
<dbReference type="EMBL" id="JAADJG010000413">
    <property type="protein sequence ID" value="KAF4447190.1"/>
    <property type="molecule type" value="Genomic_DNA"/>
</dbReference>
<dbReference type="OrthoDB" id="4167009at2759"/>
<protein>
    <submittedName>
        <fullName evidence="1">DUF1203 domain protein</fullName>
    </submittedName>
</protein>
<dbReference type="AlphaFoldDB" id="A0A8H4K9K2"/>
<gene>
    <name evidence="1" type="ORF">F53441_9237</name>
</gene>
<evidence type="ECO:0000313" key="1">
    <source>
        <dbReference type="EMBL" id="KAF4447190.1"/>
    </source>
</evidence>
<organism evidence="1 2">
    <name type="scientific">Fusarium austroafricanum</name>
    <dbReference type="NCBI Taxonomy" id="2364996"/>
    <lineage>
        <taxon>Eukaryota</taxon>
        <taxon>Fungi</taxon>
        <taxon>Dikarya</taxon>
        <taxon>Ascomycota</taxon>
        <taxon>Pezizomycotina</taxon>
        <taxon>Sordariomycetes</taxon>
        <taxon>Hypocreomycetidae</taxon>
        <taxon>Hypocreales</taxon>
        <taxon>Nectriaceae</taxon>
        <taxon>Fusarium</taxon>
        <taxon>Fusarium concolor species complex</taxon>
    </lineage>
</organism>
<accession>A0A8H4K9K2</accession>
<keyword evidence="2" id="KW-1185">Reference proteome</keyword>